<organism evidence="2">
    <name type="scientific">marine metagenome</name>
    <dbReference type="NCBI Taxonomy" id="408172"/>
    <lineage>
        <taxon>unclassified sequences</taxon>
        <taxon>metagenomes</taxon>
        <taxon>ecological metagenomes</taxon>
    </lineage>
</organism>
<dbReference type="AlphaFoldDB" id="A0A382JV93"/>
<feature type="region of interest" description="Disordered" evidence="1">
    <location>
        <begin position="22"/>
        <end position="42"/>
    </location>
</feature>
<evidence type="ECO:0000313" key="2">
    <source>
        <dbReference type="EMBL" id="SVC14471.1"/>
    </source>
</evidence>
<reference evidence="2" key="1">
    <citation type="submission" date="2018-05" db="EMBL/GenBank/DDBJ databases">
        <authorList>
            <person name="Lanie J.A."/>
            <person name="Ng W.-L."/>
            <person name="Kazmierczak K.M."/>
            <person name="Andrzejewski T.M."/>
            <person name="Davidsen T.M."/>
            <person name="Wayne K.J."/>
            <person name="Tettelin H."/>
            <person name="Glass J.I."/>
            <person name="Rusch D."/>
            <person name="Podicherti R."/>
            <person name="Tsui H.-C.T."/>
            <person name="Winkler M.E."/>
        </authorList>
    </citation>
    <scope>NUCLEOTIDE SEQUENCE</scope>
</reference>
<dbReference type="EMBL" id="UINC01075866">
    <property type="protein sequence ID" value="SVC14471.1"/>
    <property type="molecule type" value="Genomic_DNA"/>
</dbReference>
<feature type="compositionally biased region" description="Basic and acidic residues" evidence="1">
    <location>
        <begin position="29"/>
        <end position="42"/>
    </location>
</feature>
<accession>A0A382JV93</accession>
<evidence type="ECO:0000256" key="1">
    <source>
        <dbReference type="SAM" id="MobiDB-lite"/>
    </source>
</evidence>
<feature type="non-terminal residue" evidence="2">
    <location>
        <position position="180"/>
    </location>
</feature>
<sequence>MPNIGFDDAFFEERFHPSKPVFDEQTLSRLRESEDRPTESPELKHLEFEPGLDRETVCYLKKLVKAQLEFAALRGFLLRDSNHPVKFTDSATYEQQMGSPLPANIPLPASRLDYLPVSKVYSVTIVLPQNLKPAEVRINLTRTLFSKLFGEIHFQENILPQEFFQNKPWPYKDFITNTSA</sequence>
<name>A0A382JV93_9ZZZZ</name>
<protein>
    <submittedName>
        <fullName evidence="2">Uncharacterized protein</fullName>
    </submittedName>
</protein>
<proteinExistence type="predicted"/>
<gene>
    <name evidence="2" type="ORF">METZ01_LOCUS267325</name>
</gene>